<proteinExistence type="inferred from homology"/>
<comment type="subunit">
    <text evidence="8 9">F-type ATPases have 2 components, CF(1) - the catalytic core - and CF(0) - the membrane proton channel. CF(1) has five subunits: alpha(3), beta(3), gamma(1), delta(1), epsilon(1). CF(0) has three main subunits: a, b and c.</text>
</comment>
<sequence length="147" mass="16317">MPKTLQLSVVTPERVVQTQEDVEQVTVTTEMGEVSILPGHMDLVAQLKPGRALIRRKGGEEILALSTGLMSVVEGTLVTILADTADRAEELDQEAIDRAKADATRVMQEKRLVDDEAFARAAAALERELAKERVLKNRPYKDPIKRR</sequence>
<keyword evidence="6 8" id="KW-0139">CF(1)</keyword>
<dbReference type="GO" id="GO:0045259">
    <property type="term" value="C:proton-transporting ATP synthase complex"/>
    <property type="evidence" value="ECO:0007669"/>
    <property type="project" value="UniProtKB-KW"/>
</dbReference>
<dbReference type="Gene3D" id="2.60.15.10">
    <property type="entry name" value="F0F1 ATP synthase delta/epsilon subunit, N-terminal"/>
    <property type="match status" value="1"/>
</dbReference>
<dbReference type="Proteomes" id="UP000177097">
    <property type="component" value="Unassembled WGS sequence"/>
</dbReference>
<dbReference type="PANTHER" id="PTHR13822:SF10">
    <property type="entry name" value="ATP SYNTHASE EPSILON CHAIN, CHLOROPLASTIC"/>
    <property type="match status" value="1"/>
</dbReference>
<reference evidence="11 12" key="1">
    <citation type="journal article" date="2016" name="Nat. Commun.">
        <title>Thousands of microbial genomes shed light on interconnected biogeochemical processes in an aquifer system.</title>
        <authorList>
            <person name="Anantharaman K."/>
            <person name="Brown C.T."/>
            <person name="Hug L.A."/>
            <person name="Sharon I."/>
            <person name="Castelle C.J."/>
            <person name="Probst A.J."/>
            <person name="Thomas B.C."/>
            <person name="Singh A."/>
            <person name="Wilkins M.J."/>
            <person name="Karaoz U."/>
            <person name="Brodie E.L."/>
            <person name="Williams K.H."/>
            <person name="Hubbard S.S."/>
            <person name="Banfield J.F."/>
        </authorList>
    </citation>
    <scope>NUCLEOTIDE SEQUENCE [LARGE SCALE GENOMIC DNA]</scope>
</reference>
<accession>A0A1F7TYP3</accession>
<evidence type="ECO:0000313" key="12">
    <source>
        <dbReference type="Proteomes" id="UP000177097"/>
    </source>
</evidence>
<evidence type="ECO:0000256" key="7">
    <source>
        <dbReference type="ARBA" id="ARBA00023310"/>
    </source>
</evidence>
<dbReference type="STRING" id="1802389.A3C17_01370"/>
<evidence type="ECO:0000313" key="11">
    <source>
        <dbReference type="EMBL" id="OGL71141.1"/>
    </source>
</evidence>
<evidence type="ECO:0000256" key="9">
    <source>
        <dbReference type="RuleBase" id="RU003656"/>
    </source>
</evidence>
<gene>
    <name evidence="8" type="primary">atpC</name>
    <name evidence="11" type="ORF">A3C17_01370</name>
</gene>
<comment type="similarity">
    <text evidence="2 8 9">Belongs to the ATPase epsilon chain family.</text>
</comment>
<dbReference type="CDD" id="cd12152">
    <property type="entry name" value="F1-ATPase_delta"/>
    <property type="match status" value="1"/>
</dbReference>
<evidence type="ECO:0000256" key="6">
    <source>
        <dbReference type="ARBA" id="ARBA00023196"/>
    </source>
</evidence>
<dbReference type="AlphaFoldDB" id="A0A1F7TYP3"/>
<dbReference type="Pfam" id="PF02823">
    <property type="entry name" value="ATP-synt_DE_N"/>
    <property type="match status" value="1"/>
</dbReference>
<keyword evidence="3 8" id="KW-0813">Transport</keyword>
<evidence type="ECO:0000256" key="8">
    <source>
        <dbReference type="HAMAP-Rule" id="MF_00530"/>
    </source>
</evidence>
<dbReference type="GO" id="GO:0005524">
    <property type="term" value="F:ATP binding"/>
    <property type="evidence" value="ECO:0007669"/>
    <property type="project" value="UniProtKB-UniRule"/>
</dbReference>
<keyword evidence="8" id="KW-0375">Hydrogen ion transport</keyword>
<dbReference type="GO" id="GO:0005886">
    <property type="term" value="C:plasma membrane"/>
    <property type="evidence" value="ECO:0007669"/>
    <property type="project" value="UniProtKB-SubCell"/>
</dbReference>
<keyword evidence="7 8" id="KW-0066">ATP synthesis</keyword>
<evidence type="ECO:0000256" key="2">
    <source>
        <dbReference type="ARBA" id="ARBA00005712"/>
    </source>
</evidence>
<dbReference type="GO" id="GO:0012505">
    <property type="term" value="C:endomembrane system"/>
    <property type="evidence" value="ECO:0007669"/>
    <property type="project" value="UniProtKB-SubCell"/>
</dbReference>
<name>A0A1F7TYP3_9BACT</name>
<evidence type="ECO:0000256" key="1">
    <source>
        <dbReference type="ARBA" id="ARBA00004184"/>
    </source>
</evidence>
<comment type="function">
    <text evidence="8">Produces ATP from ADP in the presence of a proton gradient across the membrane.</text>
</comment>
<organism evidence="11 12">
    <name type="scientific">Candidatus Uhrbacteria bacterium RIFCSPHIGHO2_02_FULL_53_13</name>
    <dbReference type="NCBI Taxonomy" id="1802389"/>
    <lineage>
        <taxon>Bacteria</taxon>
        <taxon>Candidatus Uhriibacteriota</taxon>
    </lineage>
</organism>
<dbReference type="GO" id="GO:0046933">
    <property type="term" value="F:proton-transporting ATP synthase activity, rotational mechanism"/>
    <property type="evidence" value="ECO:0007669"/>
    <property type="project" value="UniProtKB-UniRule"/>
</dbReference>
<keyword evidence="4 8" id="KW-0406">Ion transport</keyword>
<dbReference type="HAMAP" id="MF_00530">
    <property type="entry name" value="ATP_synth_epsil_bac"/>
    <property type="match status" value="1"/>
</dbReference>
<dbReference type="InterPro" id="IPR036771">
    <property type="entry name" value="ATPsynth_dsu/esu_N"/>
</dbReference>
<comment type="caution">
    <text evidence="11">The sequence shown here is derived from an EMBL/GenBank/DDBJ whole genome shotgun (WGS) entry which is preliminary data.</text>
</comment>
<dbReference type="InterPro" id="IPR001469">
    <property type="entry name" value="ATP_synth_F1_dsu/esu"/>
</dbReference>
<protein>
    <recommendedName>
        <fullName evidence="8">ATP synthase epsilon chain</fullName>
    </recommendedName>
    <alternativeName>
        <fullName evidence="8">ATP synthase F1 sector epsilon subunit</fullName>
    </alternativeName>
    <alternativeName>
        <fullName evidence="8">F-ATPase epsilon subunit</fullName>
    </alternativeName>
</protein>
<dbReference type="PANTHER" id="PTHR13822">
    <property type="entry name" value="ATP SYNTHASE DELTA/EPSILON CHAIN"/>
    <property type="match status" value="1"/>
</dbReference>
<evidence type="ECO:0000256" key="5">
    <source>
        <dbReference type="ARBA" id="ARBA00023136"/>
    </source>
</evidence>
<dbReference type="EMBL" id="MGDX01000017">
    <property type="protein sequence ID" value="OGL71141.1"/>
    <property type="molecule type" value="Genomic_DNA"/>
</dbReference>
<dbReference type="InterPro" id="IPR020546">
    <property type="entry name" value="ATP_synth_F1_dsu/esu_N"/>
</dbReference>
<dbReference type="NCBIfam" id="TIGR01216">
    <property type="entry name" value="ATP_synt_epsi"/>
    <property type="match status" value="1"/>
</dbReference>
<feature type="domain" description="ATP synthase F1 complex delta/epsilon subunit N-terminal" evidence="10">
    <location>
        <begin position="5"/>
        <end position="85"/>
    </location>
</feature>
<evidence type="ECO:0000259" key="10">
    <source>
        <dbReference type="Pfam" id="PF02823"/>
    </source>
</evidence>
<comment type="subcellular location">
    <subcellularLocation>
        <location evidence="8">Cell membrane</location>
        <topology evidence="8">Peripheral membrane protein</topology>
    </subcellularLocation>
    <subcellularLocation>
        <location evidence="1">Endomembrane system</location>
        <topology evidence="1">Peripheral membrane protein</topology>
    </subcellularLocation>
</comment>
<keyword evidence="8" id="KW-1003">Cell membrane</keyword>
<evidence type="ECO:0000256" key="4">
    <source>
        <dbReference type="ARBA" id="ARBA00023065"/>
    </source>
</evidence>
<evidence type="ECO:0000256" key="3">
    <source>
        <dbReference type="ARBA" id="ARBA00022448"/>
    </source>
</evidence>
<keyword evidence="5 8" id="KW-0472">Membrane</keyword>
<dbReference type="SUPFAM" id="SSF51344">
    <property type="entry name" value="Epsilon subunit of F1F0-ATP synthase N-terminal domain"/>
    <property type="match status" value="1"/>
</dbReference>